<feature type="domain" description="HTH cro/C1-type" evidence="2">
    <location>
        <begin position="143"/>
        <end position="158"/>
    </location>
</feature>
<dbReference type="InterPro" id="IPR050807">
    <property type="entry name" value="TransReg_Diox_bact_type"/>
</dbReference>
<dbReference type="CDD" id="cd00093">
    <property type="entry name" value="HTH_XRE"/>
    <property type="match status" value="1"/>
</dbReference>
<dbReference type="PANTHER" id="PTHR46797">
    <property type="entry name" value="HTH-TYPE TRANSCRIPTIONAL REGULATOR"/>
    <property type="match status" value="1"/>
</dbReference>
<gene>
    <name evidence="3" type="ORF">B0H94_1065</name>
</gene>
<dbReference type="AlphaFoldDB" id="A0A2P8HHT8"/>
<dbReference type="GO" id="GO:0003700">
    <property type="term" value="F:DNA-binding transcription factor activity"/>
    <property type="evidence" value="ECO:0007669"/>
    <property type="project" value="TreeGrafter"/>
</dbReference>
<dbReference type="EMBL" id="PYAV01000006">
    <property type="protein sequence ID" value="PSL45750.1"/>
    <property type="molecule type" value="Genomic_DNA"/>
</dbReference>
<protein>
    <submittedName>
        <fullName evidence="3">Helix-turn-helix protein</fullName>
    </submittedName>
</protein>
<proteinExistence type="predicted"/>
<dbReference type="InterPro" id="IPR001387">
    <property type="entry name" value="Cro/C1-type_HTH"/>
</dbReference>
<dbReference type="InterPro" id="IPR010982">
    <property type="entry name" value="Lambda_DNA-bd_dom_sf"/>
</dbReference>
<keyword evidence="1" id="KW-0238">DNA-binding</keyword>
<dbReference type="GO" id="GO:0005829">
    <property type="term" value="C:cytosol"/>
    <property type="evidence" value="ECO:0007669"/>
    <property type="project" value="TreeGrafter"/>
</dbReference>
<dbReference type="Gene3D" id="1.10.260.40">
    <property type="entry name" value="lambda repressor-like DNA-binding domains"/>
    <property type="match status" value="1"/>
</dbReference>
<organism evidence="3 4">
    <name type="scientific">Salsuginibacillus halophilus</name>
    <dbReference type="NCBI Taxonomy" id="517424"/>
    <lineage>
        <taxon>Bacteria</taxon>
        <taxon>Bacillati</taxon>
        <taxon>Bacillota</taxon>
        <taxon>Bacilli</taxon>
        <taxon>Bacillales</taxon>
        <taxon>Bacillaceae</taxon>
        <taxon>Salsuginibacillus</taxon>
    </lineage>
</organism>
<name>A0A2P8HHT8_9BACI</name>
<dbReference type="GO" id="GO:0003677">
    <property type="term" value="F:DNA binding"/>
    <property type="evidence" value="ECO:0007669"/>
    <property type="project" value="UniProtKB-KW"/>
</dbReference>
<comment type="caution">
    <text evidence="3">The sequence shown here is derived from an EMBL/GenBank/DDBJ whole genome shotgun (WGS) entry which is preliminary data.</text>
</comment>
<dbReference type="SMART" id="SM00530">
    <property type="entry name" value="HTH_XRE"/>
    <property type="match status" value="1"/>
</dbReference>
<evidence type="ECO:0000313" key="3">
    <source>
        <dbReference type="EMBL" id="PSL45750.1"/>
    </source>
</evidence>
<reference evidence="3 4" key="1">
    <citation type="submission" date="2018-03" db="EMBL/GenBank/DDBJ databases">
        <title>Genomic Encyclopedia of Type Strains, Phase III (KMG-III): the genomes of soil and plant-associated and newly described type strains.</title>
        <authorList>
            <person name="Whitman W."/>
        </authorList>
    </citation>
    <scope>NUCLEOTIDE SEQUENCE [LARGE SCALE GENOMIC DNA]</scope>
    <source>
        <strain evidence="3 4">CGMCC 1.07653</strain>
    </source>
</reference>
<dbReference type="Pfam" id="PF01381">
    <property type="entry name" value="HTH_3"/>
    <property type="match status" value="1"/>
</dbReference>
<dbReference type="SUPFAM" id="SSF47413">
    <property type="entry name" value="lambda repressor-like DNA-binding domains"/>
    <property type="match status" value="1"/>
</dbReference>
<dbReference type="RefSeq" id="WP_181315292.1">
    <property type="nucleotide sequence ID" value="NZ_PYAV01000006.1"/>
</dbReference>
<evidence type="ECO:0000259" key="2">
    <source>
        <dbReference type="PROSITE" id="PS50943"/>
    </source>
</evidence>
<accession>A0A2P8HHT8</accession>
<dbReference type="PANTHER" id="PTHR46797:SF1">
    <property type="entry name" value="METHYLPHOSPHONATE SYNTHASE"/>
    <property type="match status" value="1"/>
</dbReference>
<keyword evidence="4" id="KW-1185">Reference proteome</keyword>
<sequence>MKQRTFGQTVYELRLRHDFSLRELSKASGVSYSHIHQIEKGLAAPSRDTVMAIADAMTEAVPDDLLMLAGYVPRGAVAETPEDAPVFQGSLFAERTAACLQESGASLGALAAATNVEECIWERWLRPASYWVPSQEPAPALMTLYKAARFLGVSPDYLAGYTEEQNSYHPLAPRPKNLRDVLFSDDFVFDHMPLDEDDKERLARMVYVIFDES</sequence>
<feature type="domain" description="HTH cro/C1-type" evidence="2">
    <location>
        <begin position="10"/>
        <end position="65"/>
    </location>
</feature>
<evidence type="ECO:0000256" key="1">
    <source>
        <dbReference type="ARBA" id="ARBA00023125"/>
    </source>
</evidence>
<dbReference type="Proteomes" id="UP000242310">
    <property type="component" value="Unassembled WGS sequence"/>
</dbReference>
<evidence type="ECO:0000313" key="4">
    <source>
        <dbReference type="Proteomes" id="UP000242310"/>
    </source>
</evidence>
<dbReference type="PROSITE" id="PS50943">
    <property type="entry name" value="HTH_CROC1"/>
    <property type="match status" value="2"/>
</dbReference>